<dbReference type="Gene3D" id="1.25.40.10">
    <property type="entry name" value="Tetratricopeptide repeat domain"/>
    <property type="match status" value="1"/>
</dbReference>
<evidence type="ECO:0008006" key="5">
    <source>
        <dbReference type="Google" id="ProtNLM"/>
    </source>
</evidence>
<dbReference type="InterPro" id="IPR011990">
    <property type="entry name" value="TPR-like_helical_dom_sf"/>
</dbReference>
<protein>
    <recommendedName>
        <fullName evidence="5">Tetratricopeptide repeat-containing protein</fullName>
    </recommendedName>
</protein>
<feature type="signal peptide" evidence="2">
    <location>
        <begin position="1"/>
        <end position="35"/>
    </location>
</feature>
<keyword evidence="4" id="KW-1185">Reference proteome</keyword>
<dbReference type="Proteomes" id="UP000184497">
    <property type="component" value="Unassembled WGS sequence"/>
</dbReference>
<feature type="coiled-coil region" evidence="1">
    <location>
        <begin position="555"/>
        <end position="582"/>
    </location>
</feature>
<dbReference type="RefSeq" id="WP_228704445.1">
    <property type="nucleotide sequence ID" value="NZ_FRAQ01000001.1"/>
</dbReference>
<dbReference type="AlphaFoldDB" id="A0A1M6SD05"/>
<accession>A0A1M6SD05</accession>
<proteinExistence type="predicted"/>
<feature type="chain" id="PRO_5012183987" description="Tetratricopeptide repeat-containing protein" evidence="2">
    <location>
        <begin position="36"/>
        <end position="666"/>
    </location>
</feature>
<name>A0A1M6SD05_9GAMM</name>
<keyword evidence="2" id="KW-0732">Signal</keyword>
<sequence length="666" mass="75781">MTRPVAFISRVFHSGLTARLAAVAVLLLGSPAVVADEAPERAKDPVYGWVLYNYYLGESFDALTLLDVARERGGISGHGAYPELVEGGLMLSYGMTREARDLFTRLLEETNASDSDDSDSKSPRIKLSPEVRSQAWFYLGKVFYLEGDYGLAYENLQRVNADVLEESDSGLYAEWLYLRAQLAMTSDAFGGKAGDEALTESLRKWLRQSGPWAYYLSYNMAMAEIAAGDFTGAQQSLRALIADMEDETPKENRISEHRALLDKSRLSLARLYLRDARFDDALTLLGAMPLDGVFSDRALFDYAVAAAGEGQMQRALDALDALSQRTLFLAWREQVPYARGYVLEQMNQPRRALDAFTQAAEHYETRGEELITARQALTEENLMARLNFLRDSDDIVTDAYGRLRVTPTDFGLSDVLATEPFQQALGELHELYRMQALLMQREEQLSTFETMLETRRIQREQRSREARFELEQQQADEWAEVHKSFRMEIEAALARENAEFFMTTEQKALKTRLDNIAAKLAQLPDDKSTASQRENYQRMRAYFDWTVANDYGVNRWAAQKQLRELDREMEQFRSQRAAMETLMAGDSEHSVLAGRLARNAAELQELKIQVQGALGQARRILMGRLDQALQQQNRELRRYLLASRHAQARLADQLFRADRNAEADNE</sequence>
<evidence type="ECO:0000313" key="4">
    <source>
        <dbReference type="Proteomes" id="UP000184497"/>
    </source>
</evidence>
<keyword evidence="1" id="KW-0175">Coiled coil</keyword>
<dbReference type="EMBL" id="FRAQ01000001">
    <property type="protein sequence ID" value="SHK42566.1"/>
    <property type="molecule type" value="Genomic_DNA"/>
</dbReference>
<gene>
    <name evidence="3" type="ORF">SAMN05216369_1986</name>
</gene>
<organism evidence="3 4">
    <name type="scientific">Marinobacter antarcticus</name>
    <dbReference type="NCBI Taxonomy" id="564117"/>
    <lineage>
        <taxon>Bacteria</taxon>
        <taxon>Pseudomonadati</taxon>
        <taxon>Pseudomonadota</taxon>
        <taxon>Gammaproteobacteria</taxon>
        <taxon>Pseudomonadales</taxon>
        <taxon>Marinobacteraceae</taxon>
        <taxon>Marinobacter</taxon>
    </lineage>
</organism>
<evidence type="ECO:0000256" key="2">
    <source>
        <dbReference type="SAM" id="SignalP"/>
    </source>
</evidence>
<evidence type="ECO:0000256" key="1">
    <source>
        <dbReference type="SAM" id="Coils"/>
    </source>
</evidence>
<reference evidence="4" key="1">
    <citation type="submission" date="2016-11" db="EMBL/GenBank/DDBJ databases">
        <authorList>
            <person name="Varghese N."/>
            <person name="Submissions S."/>
        </authorList>
    </citation>
    <scope>NUCLEOTIDE SEQUENCE [LARGE SCALE GENOMIC DNA]</scope>
    <source>
        <strain evidence="4">CGMCC 1.10835</strain>
    </source>
</reference>
<evidence type="ECO:0000313" key="3">
    <source>
        <dbReference type="EMBL" id="SHK42566.1"/>
    </source>
</evidence>
<dbReference type="STRING" id="564117.SAMN05216369_1986"/>
<dbReference type="SUPFAM" id="SSF48452">
    <property type="entry name" value="TPR-like"/>
    <property type="match status" value="1"/>
</dbReference>